<evidence type="ECO:0000313" key="4">
    <source>
        <dbReference type="Proteomes" id="UP000693972"/>
    </source>
</evidence>
<accession>A0A975TVP1</accession>
<feature type="transmembrane region" description="Helical" evidence="1">
    <location>
        <begin position="56"/>
        <end position="76"/>
    </location>
</feature>
<keyword evidence="1" id="KW-0812">Transmembrane</keyword>
<organism evidence="3">
    <name type="scientific">Gymnodinialimonas phycosphaerae</name>
    <dbReference type="NCBI Taxonomy" id="2841589"/>
    <lineage>
        <taxon>Bacteria</taxon>
        <taxon>Pseudomonadati</taxon>
        <taxon>Pseudomonadota</taxon>
        <taxon>Alphaproteobacteria</taxon>
        <taxon>Rhodobacterales</taxon>
        <taxon>Paracoccaceae</taxon>
        <taxon>Gymnodinialimonas</taxon>
    </lineage>
</organism>
<keyword evidence="1" id="KW-0472">Membrane</keyword>
<evidence type="ECO:0000313" key="2">
    <source>
        <dbReference type="EMBL" id="MBY4891452.1"/>
    </source>
</evidence>
<evidence type="ECO:0000313" key="3">
    <source>
        <dbReference type="EMBL" id="QXL88243.1"/>
    </source>
</evidence>
<dbReference type="EMBL" id="JAIMBW010000001">
    <property type="protein sequence ID" value="MBY4891452.1"/>
    <property type="molecule type" value="Genomic_DNA"/>
</dbReference>
<dbReference type="RefSeq" id="WP_068353076.1">
    <property type="nucleotide sequence ID" value="NZ_JAIMBW010000001.1"/>
</dbReference>
<proteinExistence type="predicted"/>
<name>A0A975TVP1_9RHOB</name>
<keyword evidence="1" id="KW-1133">Transmembrane helix</keyword>
<sequence length="82" mass="9054">MSVTRPAGGSRYLYAPFDAANAQIEANERVQQERWAALAFRLEGIEVALQRLEKRLWLAVFGVVSVILAQGISQLLNLNVGV</sequence>
<dbReference type="Proteomes" id="UP000693972">
    <property type="component" value="Unassembled WGS sequence"/>
</dbReference>
<reference evidence="3 4" key="1">
    <citation type="submission" date="2021-07" db="EMBL/GenBank/DDBJ databases">
        <title>Karlodiniumbacter phycospheric gen. nov., sp. nov., a phycosphere bacterium isolated from karlodinium veneficum.</title>
        <authorList>
            <person name="Peng Y."/>
            <person name="Jiang L."/>
            <person name="Lee J."/>
        </authorList>
    </citation>
    <scope>NUCLEOTIDE SEQUENCE</scope>
    <source>
        <strain evidence="3 4">N5</strain>
    </source>
</reference>
<evidence type="ECO:0000256" key="1">
    <source>
        <dbReference type="SAM" id="Phobius"/>
    </source>
</evidence>
<dbReference type="AlphaFoldDB" id="A0A975TVP1"/>
<dbReference type="EMBL" id="CP078073">
    <property type="protein sequence ID" value="QXL88243.1"/>
    <property type="molecule type" value="Genomic_DNA"/>
</dbReference>
<keyword evidence="4" id="KW-1185">Reference proteome</keyword>
<protein>
    <submittedName>
        <fullName evidence="3">Uncharacterized protein</fullName>
    </submittedName>
</protein>
<gene>
    <name evidence="2" type="ORF">KUL25_01590</name>
    <name evidence="3" type="ORF">KUL25_01595</name>
</gene>